<dbReference type="PROSITE" id="PS51462">
    <property type="entry name" value="NUDIX"/>
    <property type="match status" value="1"/>
</dbReference>
<dbReference type="InterPro" id="IPR015797">
    <property type="entry name" value="NUDIX_hydrolase-like_dom_sf"/>
</dbReference>
<comment type="caution">
    <text evidence="8">The sequence shown here is derived from an EMBL/GenBank/DDBJ whole genome shotgun (WGS) entry which is preliminary data.</text>
</comment>
<dbReference type="InterPro" id="IPR045121">
    <property type="entry name" value="CoAse"/>
</dbReference>
<keyword evidence="5" id="KW-0460">Magnesium</keyword>
<dbReference type="Pfam" id="PF00293">
    <property type="entry name" value="NUDIX"/>
    <property type="match status" value="1"/>
</dbReference>
<dbReference type="SUPFAM" id="SSF55811">
    <property type="entry name" value="Nudix"/>
    <property type="match status" value="1"/>
</dbReference>
<dbReference type="InterPro" id="IPR000086">
    <property type="entry name" value="NUDIX_hydrolase_dom"/>
</dbReference>
<dbReference type="GO" id="GO:0046872">
    <property type="term" value="F:metal ion binding"/>
    <property type="evidence" value="ECO:0007669"/>
    <property type="project" value="UniProtKB-KW"/>
</dbReference>
<evidence type="ECO:0000259" key="7">
    <source>
        <dbReference type="PROSITE" id="PS51462"/>
    </source>
</evidence>
<keyword evidence="3" id="KW-0479">Metal-binding</keyword>
<evidence type="ECO:0000256" key="6">
    <source>
        <dbReference type="ARBA" id="ARBA00023211"/>
    </source>
</evidence>
<evidence type="ECO:0000256" key="4">
    <source>
        <dbReference type="ARBA" id="ARBA00022801"/>
    </source>
</evidence>
<dbReference type="CDD" id="cd03426">
    <property type="entry name" value="NUDIX_CoAse_Nudt7"/>
    <property type="match status" value="1"/>
</dbReference>
<dbReference type="GO" id="GO:0015938">
    <property type="term" value="P:coenzyme A catabolic process"/>
    <property type="evidence" value="ECO:0000318"/>
    <property type="project" value="GO_Central"/>
</dbReference>
<gene>
    <name evidence="8" type="ORF">ZOSMA_65G00800</name>
</gene>
<proteinExistence type="predicted"/>
<keyword evidence="6" id="KW-0464">Manganese</keyword>
<name>A0A0K9NUL8_ZOSMR</name>
<evidence type="ECO:0000256" key="1">
    <source>
        <dbReference type="ARBA" id="ARBA00001936"/>
    </source>
</evidence>
<evidence type="ECO:0000313" key="9">
    <source>
        <dbReference type="Proteomes" id="UP000036987"/>
    </source>
</evidence>
<evidence type="ECO:0000256" key="5">
    <source>
        <dbReference type="ARBA" id="ARBA00022842"/>
    </source>
</evidence>
<feature type="domain" description="Nudix hydrolase" evidence="7">
    <location>
        <begin position="87"/>
        <end position="225"/>
    </location>
</feature>
<reference evidence="9" key="1">
    <citation type="journal article" date="2016" name="Nature">
        <title>The genome of the seagrass Zostera marina reveals angiosperm adaptation to the sea.</title>
        <authorList>
            <person name="Olsen J.L."/>
            <person name="Rouze P."/>
            <person name="Verhelst B."/>
            <person name="Lin Y.-C."/>
            <person name="Bayer T."/>
            <person name="Collen J."/>
            <person name="Dattolo E."/>
            <person name="De Paoli E."/>
            <person name="Dittami S."/>
            <person name="Maumus F."/>
            <person name="Michel G."/>
            <person name="Kersting A."/>
            <person name="Lauritano C."/>
            <person name="Lohaus R."/>
            <person name="Toepel M."/>
            <person name="Tonon T."/>
            <person name="Vanneste K."/>
            <person name="Amirebrahimi M."/>
            <person name="Brakel J."/>
            <person name="Bostroem C."/>
            <person name="Chovatia M."/>
            <person name="Grimwood J."/>
            <person name="Jenkins J.W."/>
            <person name="Jueterbock A."/>
            <person name="Mraz A."/>
            <person name="Stam W.T."/>
            <person name="Tice H."/>
            <person name="Bornberg-Bauer E."/>
            <person name="Green P.J."/>
            <person name="Pearson G.A."/>
            <person name="Procaccini G."/>
            <person name="Duarte C.M."/>
            <person name="Schmutz J."/>
            <person name="Reusch T.B.H."/>
            <person name="Van de Peer Y."/>
        </authorList>
    </citation>
    <scope>NUCLEOTIDE SEQUENCE [LARGE SCALE GENOMIC DNA]</scope>
    <source>
        <strain evidence="9">cv. Finnish</strain>
    </source>
</reference>
<dbReference type="AlphaFoldDB" id="A0A0K9NUL8"/>
<comment type="cofactor">
    <cofactor evidence="2">
        <name>Mg(2+)</name>
        <dbReference type="ChEBI" id="CHEBI:18420"/>
    </cofactor>
</comment>
<dbReference type="STRING" id="29655.A0A0K9NUL8"/>
<dbReference type="GO" id="GO:0006637">
    <property type="term" value="P:acyl-CoA metabolic process"/>
    <property type="evidence" value="ECO:0007669"/>
    <property type="project" value="UniProtKB-ARBA"/>
</dbReference>
<dbReference type="GO" id="GO:0005737">
    <property type="term" value="C:cytoplasm"/>
    <property type="evidence" value="ECO:0007669"/>
    <property type="project" value="UniProtKB-ARBA"/>
</dbReference>
<protein>
    <recommendedName>
        <fullName evidence="7">Nudix hydrolase domain-containing protein</fullName>
    </recommendedName>
</protein>
<dbReference type="EMBL" id="LFYR01001739">
    <property type="protein sequence ID" value="KMZ59747.1"/>
    <property type="molecule type" value="Genomic_DNA"/>
</dbReference>
<dbReference type="GO" id="GO:0008893">
    <property type="term" value="F:guanosine-3',5'-bis(diphosphate) 3'-diphosphatase activity"/>
    <property type="evidence" value="ECO:0007669"/>
    <property type="project" value="UniProtKB-ARBA"/>
</dbReference>
<dbReference type="Gene3D" id="3.90.79.10">
    <property type="entry name" value="Nucleoside Triphosphate Pyrophosphohydrolase"/>
    <property type="match status" value="1"/>
</dbReference>
<dbReference type="OrthoDB" id="206213at2759"/>
<dbReference type="Proteomes" id="UP000036987">
    <property type="component" value="Unassembled WGS sequence"/>
</dbReference>
<keyword evidence="4" id="KW-0378">Hydrolase</keyword>
<evidence type="ECO:0000256" key="3">
    <source>
        <dbReference type="ARBA" id="ARBA00022723"/>
    </source>
</evidence>
<dbReference type="PANTHER" id="PTHR12992">
    <property type="entry name" value="NUDIX HYDROLASE"/>
    <property type="match status" value="1"/>
</dbReference>
<evidence type="ECO:0000256" key="2">
    <source>
        <dbReference type="ARBA" id="ARBA00001946"/>
    </source>
</evidence>
<dbReference type="PANTHER" id="PTHR12992:SF24">
    <property type="entry name" value="PEROXISOMAL COENZYME A DIPHOSPHATASE NUDT7"/>
    <property type="match status" value="1"/>
</dbReference>
<dbReference type="OMA" id="HSFHFVD"/>
<dbReference type="FunFam" id="3.90.79.10:FF:000036">
    <property type="entry name" value="Nudix hydrolase 11"/>
    <property type="match status" value="1"/>
</dbReference>
<organism evidence="8 9">
    <name type="scientific">Zostera marina</name>
    <name type="common">Eelgrass</name>
    <dbReference type="NCBI Taxonomy" id="29655"/>
    <lineage>
        <taxon>Eukaryota</taxon>
        <taxon>Viridiplantae</taxon>
        <taxon>Streptophyta</taxon>
        <taxon>Embryophyta</taxon>
        <taxon>Tracheophyta</taxon>
        <taxon>Spermatophyta</taxon>
        <taxon>Magnoliopsida</taxon>
        <taxon>Liliopsida</taxon>
        <taxon>Zosteraceae</taxon>
        <taxon>Zostera</taxon>
    </lineage>
</organism>
<accession>A0A0K9NUL8</accession>
<dbReference type="GO" id="GO:0010945">
    <property type="term" value="F:coenzyme A diphosphatase activity"/>
    <property type="evidence" value="ECO:0007669"/>
    <property type="project" value="InterPro"/>
</dbReference>
<dbReference type="GO" id="GO:0015937">
    <property type="term" value="P:coenzyme A biosynthetic process"/>
    <property type="evidence" value="ECO:0007669"/>
    <property type="project" value="UniProtKB-ARBA"/>
</dbReference>
<evidence type="ECO:0000313" key="8">
    <source>
        <dbReference type="EMBL" id="KMZ59747.1"/>
    </source>
</evidence>
<comment type="cofactor">
    <cofactor evidence="1">
        <name>Mn(2+)</name>
        <dbReference type="ChEBI" id="CHEBI:29035"/>
    </cofactor>
</comment>
<keyword evidence="9" id="KW-1185">Reference proteome</keyword>
<sequence length="283" mass="31621">MRTILRRFSLFIATTRSSVDTTTVQMESKDCRLASLIQQLRNYERPASSDVEEGEDTESDVKGGVFSQVGLSESTIPSVSRPEILRHKKAAVLICLFEADNGKLRVFLTKRSSNLSTHSGEVSLPGGKADEGDVDDVDTAKREAKEEIGLPPDLVTVVTVLEPFLSKHLLRVVPVIGILSNKDSFVPVANPDEVDTVFDAPLEMFLKDENRRSEEKEWMGSKFVVHSFDYKTDDNKKFVIWGLTAAILIRAASIVYQRPPSFIEQNPKLRIPRCLNSEKNTLP</sequence>